<feature type="compositionally biased region" description="Polar residues" evidence="18">
    <location>
        <begin position="287"/>
        <end position="306"/>
    </location>
</feature>
<evidence type="ECO:0000256" key="14">
    <source>
        <dbReference type="ARBA" id="ARBA00023136"/>
    </source>
</evidence>
<evidence type="ECO:0000256" key="10">
    <source>
        <dbReference type="ARBA" id="ARBA00022753"/>
    </source>
</evidence>
<organism evidence="21 22">
    <name type="scientific">Olea europaea subsp. europaea</name>
    <dbReference type="NCBI Taxonomy" id="158383"/>
    <lineage>
        <taxon>Eukaryota</taxon>
        <taxon>Viridiplantae</taxon>
        <taxon>Streptophyta</taxon>
        <taxon>Embryophyta</taxon>
        <taxon>Tracheophyta</taxon>
        <taxon>Spermatophyta</taxon>
        <taxon>Magnoliopsida</taxon>
        <taxon>eudicotyledons</taxon>
        <taxon>Gunneridae</taxon>
        <taxon>Pentapetalae</taxon>
        <taxon>asterids</taxon>
        <taxon>lamiids</taxon>
        <taxon>Lamiales</taxon>
        <taxon>Oleaceae</taxon>
        <taxon>Oleeae</taxon>
        <taxon>Olea</taxon>
    </lineage>
</organism>
<dbReference type="InterPro" id="IPR013083">
    <property type="entry name" value="Znf_RING/FYVE/PHD"/>
</dbReference>
<keyword evidence="22" id="KW-1185">Reference proteome</keyword>
<keyword evidence="15" id="KW-0458">Lysosome</keyword>
<evidence type="ECO:0000313" key="22">
    <source>
        <dbReference type="Proteomes" id="UP000594638"/>
    </source>
</evidence>
<dbReference type="GO" id="GO:0016020">
    <property type="term" value="C:membrane"/>
    <property type="evidence" value="ECO:0007669"/>
    <property type="project" value="UniProtKB-SubCell"/>
</dbReference>
<dbReference type="Pfam" id="PF01363">
    <property type="entry name" value="FYVE"/>
    <property type="match status" value="1"/>
</dbReference>
<evidence type="ECO:0000256" key="13">
    <source>
        <dbReference type="ARBA" id="ARBA00022833"/>
    </source>
</evidence>
<feature type="compositionally biased region" description="Polar residues" evidence="18">
    <location>
        <begin position="262"/>
        <end position="273"/>
    </location>
</feature>
<dbReference type="SMART" id="SM00184">
    <property type="entry name" value="RING"/>
    <property type="match status" value="1"/>
</dbReference>
<comment type="caution">
    <text evidence="21">The sequence shown here is derived from an EMBL/GenBank/DDBJ whole genome shotgun (WGS) entry which is preliminary data.</text>
</comment>
<dbReference type="AlphaFoldDB" id="A0A8S0SD74"/>
<evidence type="ECO:0000256" key="1">
    <source>
        <dbReference type="ARBA" id="ARBA00000900"/>
    </source>
</evidence>
<dbReference type="Gene3D" id="3.30.40.10">
    <property type="entry name" value="Zinc/RING finger domain, C3HC4 (zinc finger)"/>
    <property type="match status" value="2"/>
</dbReference>
<evidence type="ECO:0000256" key="2">
    <source>
        <dbReference type="ARBA" id="ARBA00004170"/>
    </source>
</evidence>
<keyword evidence="14" id="KW-0472">Membrane</keyword>
<dbReference type="CDD" id="cd16489">
    <property type="entry name" value="mRING-CH-C4HC2H_ZNRF"/>
    <property type="match status" value="1"/>
</dbReference>
<keyword evidence="12" id="KW-0833">Ubl conjugation pathway</keyword>
<dbReference type="GO" id="GO:0016874">
    <property type="term" value="F:ligase activity"/>
    <property type="evidence" value="ECO:0007669"/>
    <property type="project" value="UniProtKB-KW"/>
</dbReference>
<dbReference type="Pfam" id="PF13639">
    <property type="entry name" value="zf-RING_2"/>
    <property type="match status" value="1"/>
</dbReference>
<reference evidence="21 22" key="1">
    <citation type="submission" date="2019-12" db="EMBL/GenBank/DDBJ databases">
        <authorList>
            <person name="Alioto T."/>
            <person name="Alioto T."/>
            <person name="Gomez Garrido J."/>
        </authorList>
    </citation>
    <scope>NUCLEOTIDE SEQUENCE [LARGE SCALE GENOMIC DNA]</scope>
</reference>
<dbReference type="PROSITE" id="PS50178">
    <property type="entry name" value="ZF_FYVE"/>
    <property type="match status" value="1"/>
</dbReference>
<evidence type="ECO:0000259" key="19">
    <source>
        <dbReference type="PROSITE" id="PS50089"/>
    </source>
</evidence>
<keyword evidence="9" id="KW-0479">Metal-binding</keyword>
<dbReference type="Proteomes" id="UP000594638">
    <property type="component" value="Unassembled WGS sequence"/>
</dbReference>
<comment type="pathway">
    <text evidence="5">Protein modification; protein ubiquitination.</text>
</comment>
<evidence type="ECO:0000256" key="3">
    <source>
        <dbReference type="ARBA" id="ARBA00004177"/>
    </source>
</evidence>
<feature type="region of interest" description="Disordered" evidence="18">
    <location>
        <begin position="1"/>
        <end position="135"/>
    </location>
</feature>
<evidence type="ECO:0000256" key="18">
    <source>
        <dbReference type="SAM" id="MobiDB-lite"/>
    </source>
</evidence>
<evidence type="ECO:0000256" key="4">
    <source>
        <dbReference type="ARBA" id="ARBA00004371"/>
    </source>
</evidence>
<dbReference type="SMART" id="SM00064">
    <property type="entry name" value="FYVE"/>
    <property type="match status" value="1"/>
</dbReference>
<evidence type="ECO:0000256" key="9">
    <source>
        <dbReference type="ARBA" id="ARBA00022723"/>
    </source>
</evidence>
<dbReference type="InterPro" id="IPR000306">
    <property type="entry name" value="Znf_FYVE"/>
</dbReference>
<keyword evidence="7" id="KW-0808">Transferase</keyword>
<evidence type="ECO:0000256" key="7">
    <source>
        <dbReference type="ARBA" id="ARBA00022679"/>
    </source>
</evidence>
<dbReference type="OrthoDB" id="1749142at2759"/>
<dbReference type="PROSITE" id="PS50089">
    <property type="entry name" value="ZF_RING_2"/>
    <property type="match status" value="1"/>
</dbReference>
<keyword evidence="11 17" id="KW-0863">Zinc-finger</keyword>
<protein>
    <recommendedName>
        <fullName evidence="6">RING-type E3 ubiquitin transferase</fullName>
        <ecNumber evidence="6">2.3.2.27</ecNumber>
    </recommendedName>
</protein>
<feature type="domain" description="RING-type" evidence="19">
    <location>
        <begin position="467"/>
        <end position="509"/>
    </location>
</feature>
<dbReference type="GO" id="GO:0005764">
    <property type="term" value="C:lysosome"/>
    <property type="evidence" value="ECO:0007669"/>
    <property type="project" value="UniProtKB-SubCell"/>
</dbReference>
<evidence type="ECO:0000256" key="11">
    <source>
        <dbReference type="ARBA" id="ARBA00022771"/>
    </source>
</evidence>
<dbReference type="Gramene" id="OE9A023605T1">
    <property type="protein sequence ID" value="OE9A023605C1"/>
    <property type="gene ID" value="OE9A023605"/>
</dbReference>
<sequence length="513" mass="56587">MANRGQAPPPPHPQPPADSVANDDDDQTWLDFLRSAGGTVRSSATAPTHASSSTSQTLPRPPVSRNDSSSDRKRRLTSTEEGRNYPYLAPGTSRNTAIDLSTPPRLHPHQRGHTTGNITFTPFPPPPPNRTSSRRVSDIMPPPWQPDHEVHQCPVCEQEFGFLFRKHHCRKCGRVVCANCSPHRITIPREYIVQPPGSLEISPLVGGAEVVRVCKPCVPDPWSPPTPQQQPQDGASPRPVPNAPRRASETSQSRYHRRPSVTVPSTNPQPQQHDNMRFPSFRDYFPTSHSSQPNAAHMGSSTSQSRYHPANPSARPPRPRGLTAPDTRAQQPPPIPGSSSSPQRPPRERRRQVAEEDECPVCGIELPPGETIREAHVQSCVSSRFSTPPSHPSAAPPPMNVPSNLGPIPPTNPHDPNLPSSLNSPTTNANPAAVARSRAMSYRSRGIFPYIATEKDCVDGEGREQECTICMEEFEAGEEMGRLECLCKFHRKCIREWWRVKGMGSCPVHVFNE</sequence>
<dbReference type="PANTHER" id="PTHR46661:SF4">
    <property type="entry name" value="RING-TYPE DOMAIN-CONTAINING PROTEIN"/>
    <property type="match status" value="1"/>
</dbReference>
<dbReference type="InterPro" id="IPR017455">
    <property type="entry name" value="Znf_FYVE-rel"/>
</dbReference>
<dbReference type="PANTHER" id="PTHR46661">
    <property type="entry name" value="E3 UBIQUITIN-PROTEIN LIGASE ZNRF1-LIKE PROTEIN"/>
    <property type="match status" value="1"/>
</dbReference>
<keyword evidence="10" id="KW-0967">Endosome</keyword>
<evidence type="ECO:0000313" key="21">
    <source>
        <dbReference type="EMBL" id="CAA2990594.1"/>
    </source>
</evidence>
<comment type="subcellular location">
    <subcellularLocation>
        <location evidence="3">Endosome</location>
    </subcellularLocation>
    <subcellularLocation>
        <location evidence="4">Lysosome</location>
    </subcellularLocation>
    <subcellularLocation>
        <location evidence="2">Membrane</location>
        <topology evidence="2">Peripheral membrane protein</topology>
    </subcellularLocation>
</comment>
<keyword evidence="16" id="KW-0449">Lipoprotein</keyword>
<feature type="region of interest" description="Disordered" evidence="18">
    <location>
        <begin position="221"/>
        <end position="362"/>
    </location>
</feature>
<evidence type="ECO:0000256" key="6">
    <source>
        <dbReference type="ARBA" id="ARBA00012483"/>
    </source>
</evidence>
<dbReference type="SUPFAM" id="SSF57903">
    <property type="entry name" value="FYVE/PHD zinc finger"/>
    <property type="match status" value="1"/>
</dbReference>
<name>A0A8S0SD74_OLEEU</name>
<dbReference type="GO" id="GO:0005768">
    <property type="term" value="C:endosome"/>
    <property type="evidence" value="ECO:0007669"/>
    <property type="project" value="UniProtKB-SubCell"/>
</dbReference>
<keyword evidence="21" id="KW-0436">Ligase</keyword>
<proteinExistence type="predicted"/>
<feature type="compositionally biased region" description="Pro residues" evidence="18">
    <location>
        <begin position="7"/>
        <end position="16"/>
    </location>
</feature>
<comment type="catalytic activity">
    <reaction evidence="1">
        <text>S-ubiquitinyl-[E2 ubiquitin-conjugating enzyme]-L-cysteine + [acceptor protein]-L-lysine = [E2 ubiquitin-conjugating enzyme]-L-cysteine + N(6)-ubiquitinyl-[acceptor protein]-L-lysine.</text>
        <dbReference type="EC" id="2.3.2.27"/>
    </reaction>
</comment>
<evidence type="ECO:0000256" key="17">
    <source>
        <dbReference type="PROSITE-ProRule" id="PRU00175"/>
    </source>
</evidence>
<feature type="domain" description="FYVE-type" evidence="20">
    <location>
        <begin position="147"/>
        <end position="217"/>
    </location>
</feature>
<dbReference type="GO" id="GO:0070936">
    <property type="term" value="P:protein K48-linked ubiquitination"/>
    <property type="evidence" value="ECO:0007669"/>
    <property type="project" value="TreeGrafter"/>
</dbReference>
<evidence type="ECO:0000256" key="8">
    <source>
        <dbReference type="ARBA" id="ARBA00022707"/>
    </source>
</evidence>
<dbReference type="EC" id="2.3.2.27" evidence="6"/>
<evidence type="ECO:0000256" key="15">
    <source>
        <dbReference type="ARBA" id="ARBA00023228"/>
    </source>
</evidence>
<evidence type="ECO:0000259" key="20">
    <source>
        <dbReference type="PROSITE" id="PS50178"/>
    </source>
</evidence>
<accession>A0A8S0SD74</accession>
<feature type="compositionally biased region" description="Pro residues" evidence="18">
    <location>
        <begin position="389"/>
        <end position="400"/>
    </location>
</feature>
<dbReference type="GO" id="GO:0043161">
    <property type="term" value="P:proteasome-mediated ubiquitin-dependent protein catabolic process"/>
    <property type="evidence" value="ECO:0007669"/>
    <property type="project" value="TreeGrafter"/>
</dbReference>
<dbReference type="InterPro" id="IPR001841">
    <property type="entry name" value="Znf_RING"/>
</dbReference>
<dbReference type="SUPFAM" id="SSF57850">
    <property type="entry name" value="RING/U-box"/>
    <property type="match status" value="1"/>
</dbReference>
<evidence type="ECO:0000256" key="12">
    <source>
        <dbReference type="ARBA" id="ARBA00022786"/>
    </source>
</evidence>
<keyword evidence="13" id="KW-0862">Zinc</keyword>
<dbReference type="GO" id="GO:0061630">
    <property type="term" value="F:ubiquitin protein ligase activity"/>
    <property type="evidence" value="ECO:0007669"/>
    <property type="project" value="UniProtKB-EC"/>
</dbReference>
<dbReference type="EMBL" id="CACTIH010004329">
    <property type="protein sequence ID" value="CAA2990594.1"/>
    <property type="molecule type" value="Genomic_DNA"/>
</dbReference>
<keyword evidence="8" id="KW-0519">Myristate</keyword>
<dbReference type="InterPro" id="IPR051878">
    <property type="entry name" value="ZNRF_ubiq-protein_ligase"/>
</dbReference>
<feature type="compositionally biased region" description="Polar residues" evidence="18">
    <location>
        <begin position="418"/>
        <end position="429"/>
    </location>
</feature>
<feature type="compositionally biased region" description="Low complexity" evidence="18">
    <location>
        <begin position="42"/>
        <end position="55"/>
    </location>
</feature>
<gene>
    <name evidence="21" type="ORF">OLEA9_A023605</name>
</gene>
<dbReference type="InterPro" id="IPR011011">
    <property type="entry name" value="Znf_FYVE_PHD"/>
</dbReference>
<feature type="region of interest" description="Disordered" evidence="18">
    <location>
        <begin position="382"/>
        <end position="429"/>
    </location>
</feature>
<evidence type="ECO:0000256" key="16">
    <source>
        <dbReference type="ARBA" id="ARBA00023288"/>
    </source>
</evidence>
<evidence type="ECO:0000256" key="5">
    <source>
        <dbReference type="ARBA" id="ARBA00004906"/>
    </source>
</evidence>
<dbReference type="GO" id="GO:0008270">
    <property type="term" value="F:zinc ion binding"/>
    <property type="evidence" value="ECO:0007669"/>
    <property type="project" value="UniProtKB-KW"/>
</dbReference>